<evidence type="ECO:0000256" key="2">
    <source>
        <dbReference type="ARBA" id="ARBA00022723"/>
    </source>
</evidence>
<dbReference type="InterPro" id="IPR002401">
    <property type="entry name" value="Cyt_P450_E_grp-I"/>
</dbReference>
<dbReference type="PRINTS" id="PR00463">
    <property type="entry name" value="EP450I"/>
</dbReference>
<gene>
    <name evidence="6" type="ORF">LTR25_008778</name>
</gene>
<reference evidence="6 7" key="1">
    <citation type="submission" date="2023-06" db="EMBL/GenBank/DDBJ databases">
        <title>Black Yeasts Isolated from many extreme environments.</title>
        <authorList>
            <person name="Coleine C."/>
            <person name="Stajich J.E."/>
            <person name="Selbmann L."/>
        </authorList>
    </citation>
    <scope>NUCLEOTIDE SEQUENCE [LARGE SCALE GENOMIC DNA]</scope>
    <source>
        <strain evidence="6 7">CCFEE 5887</strain>
    </source>
</reference>
<feature type="binding site" description="axial binding residue" evidence="5">
    <location>
        <position position="143"/>
    </location>
    <ligand>
        <name>heme</name>
        <dbReference type="ChEBI" id="CHEBI:30413"/>
    </ligand>
    <ligandPart>
        <name>Fe</name>
        <dbReference type="ChEBI" id="CHEBI:18248"/>
    </ligandPart>
</feature>
<evidence type="ECO:0008006" key="8">
    <source>
        <dbReference type="Google" id="ProtNLM"/>
    </source>
</evidence>
<evidence type="ECO:0000313" key="7">
    <source>
        <dbReference type="Proteomes" id="UP001345827"/>
    </source>
</evidence>
<dbReference type="Proteomes" id="UP001345827">
    <property type="component" value="Unassembled WGS sequence"/>
</dbReference>
<keyword evidence="5" id="KW-0349">Heme</keyword>
<dbReference type="InterPro" id="IPR036396">
    <property type="entry name" value="Cyt_P450_sf"/>
</dbReference>
<evidence type="ECO:0000256" key="1">
    <source>
        <dbReference type="ARBA" id="ARBA00010617"/>
    </source>
</evidence>
<sequence>MIAGGLDTTPACILLGVAILSGPQGAALQVKLLDDIERMYPGGDAWRKCLEEEKCEYVKAFCKEVLRFWTVIPMSLPRVSIKDVVWQGATIPAGTTFLMNAWAADYDPEHFKCPNDFNPERFLNVPEGSGTQHFAFGAGSRMCTGSHLADREMYITFVRMIIALEVLPAKQPNERPILTGPLECNANPSGLSIEPKPFKIGFRVRDRGRLEKWFEQTDNVTKHIER</sequence>
<evidence type="ECO:0000256" key="5">
    <source>
        <dbReference type="PIRSR" id="PIRSR602401-1"/>
    </source>
</evidence>
<dbReference type="Gene3D" id="1.10.630.10">
    <property type="entry name" value="Cytochrome P450"/>
    <property type="match status" value="1"/>
</dbReference>
<dbReference type="EMBL" id="JAXLQG010000018">
    <property type="protein sequence ID" value="KAK5530921.1"/>
    <property type="molecule type" value="Genomic_DNA"/>
</dbReference>
<dbReference type="InterPro" id="IPR050364">
    <property type="entry name" value="Cytochrome_P450_fung"/>
</dbReference>
<dbReference type="GO" id="GO:0004497">
    <property type="term" value="F:monooxygenase activity"/>
    <property type="evidence" value="ECO:0007669"/>
    <property type="project" value="InterPro"/>
</dbReference>
<dbReference type="InterPro" id="IPR001128">
    <property type="entry name" value="Cyt_P450"/>
</dbReference>
<keyword evidence="4 5" id="KW-0408">Iron</keyword>
<dbReference type="GO" id="GO:0016705">
    <property type="term" value="F:oxidoreductase activity, acting on paired donors, with incorporation or reduction of molecular oxygen"/>
    <property type="evidence" value="ECO:0007669"/>
    <property type="project" value="InterPro"/>
</dbReference>
<comment type="similarity">
    <text evidence="1">Belongs to the cytochrome P450 family.</text>
</comment>
<accession>A0AAV9PYU1</accession>
<keyword evidence="7" id="KW-1185">Reference proteome</keyword>
<name>A0AAV9PYU1_9PEZI</name>
<evidence type="ECO:0000256" key="4">
    <source>
        <dbReference type="ARBA" id="ARBA00023004"/>
    </source>
</evidence>
<dbReference type="Pfam" id="PF00067">
    <property type="entry name" value="p450"/>
    <property type="match status" value="1"/>
</dbReference>
<comment type="cofactor">
    <cofactor evidence="5">
        <name>heme</name>
        <dbReference type="ChEBI" id="CHEBI:30413"/>
    </cofactor>
</comment>
<keyword evidence="2 5" id="KW-0479">Metal-binding</keyword>
<keyword evidence="3" id="KW-0560">Oxidoreductase</keyword>
<proteinExistence type="inferred from homology"/>
<comment type="caution">
    <text evidence="6">The sequence shown here is derived from an EMBL/GenBank/DDBJ whole genome shotgun (WGS) entry which is preliminary data.</text>
</comment>
<dbReference type="AlphaFoldDB" id="A0AAV9PYU1"/>
<evidence type="ECO:0000313" key="6">
    <source>
        <dbReference type="EMBL" id="KAK5530921.1"/>
    </source>
</evidence>
<dbReference type="GO" id="GO:0020037">
    <property type="term" value="F:heme binding"/>
    <property type="evidence" value="ECO:0007669"/>
    <property type="project" value="InterPro"/>
</dbReference>
<evidence type="ECO:0000256" key="3">
    <source>
        <dbReference type="ARBA" id="ARBA00023002"/>
    </source>
</evidence>
<dbReference type="GO" id="GO:0005506">
    <property type="term" value="F:iron ion binding"/>
    <property type="evidence" value="ECO:0007669"/>
    <property type="project" value="InterPro"/>
</dbReference>
<protein>
    <recommendedName>
        <fullName evidence="8">Cytochrome P450</fullName>
    </recommendedName>
</protein>
<dbReference type="PANTHER" id="PTHR46300">
    <property type="entry name" value="P450, PUTATIVE (EUROFUNG)-RELATED-RELATED"/>
    <property type="match status" value="1"/>
</dbReference>
<dbReference type="SUPFAM" id="SSF48264">
    <property type="entry name" value="Cytochrome P450"/>
    <property type="match status" value="1"/>
</dbReference>
<dbReference type="PRINTS" id="PR00385">
    <property type="entry name" value="P450"/>
</dbReference>
<organism evidence="6 7">
    <name type="scientific">Vermiconidia calcicola</name>
    <dbReference type="NCBI Taxonomy" id="1690605"/>
    <lineage>
        <taxon>Eukaryota</taxon>
        <taxon>Fungi</taxon>
        <taxon>Dikarya</taxon>
        <taxon>Ascomycota</taxon>
        <taxon>Pezizomycotina</taxon>
        <taxon>Dothideomycetes</taxon>
        <taxon>Dothideomycetidae</taxon>
        <taxon>Mycosphaerellales</taxon>
        <taxon>Extremaceae</taxon>
        <taxon>Vermiconidia</taxon>
    </lineage>
</organism>